<dbReference type="PANTHER" id="PTHR48108:SF34">
    <property type="entry name" value="CBS DOMAIN-CONTAINING PROTEIN YHCV"/>
    <property type="match status" value="1"/>
</dbReference>
<reference evidence="5 6" key="1">
    <citation type="submission" date="2018-12" db="EMBL/GenBank/DDBJ databases">
        <title>The whole draft genome of Aquabacterium sp. SJQ9.</title>
        <authorList>
            <person name="Sun L."/>
            <person name="Gao X."/>
            <person name="Chen W."/>
            <person name="Huang K."/>
        </authorList>
    </citation>
    <scope>NUCLEOTIDE SEQUENCE [LARGE SCALE GENOMIC DNA]</scope>
    <source>
        <strain evidence="5 6">SJQ9</strain>
    </source>
</reference>
<dbReference type="InterPro" id="IPR051462">
    <property type="entry name" value="CBS_domain-containing"/>
</dbReference>
<feature type="domain" description="CBS" evidence="4">
    <location>
        <begin position="8"/>
        <end position="67"/>
    </location>
</feature>
<dbReference type="SUPFAM" id="SSF54631">
    <property type="entry name" value="CBS-domain pair"/>
    <property type="match status" value="1"/>
</dbReference>
<dbReference type="EMBL" id="RSED01000004">
    <property type="protein sequence ID" value="RRS05202.1"/>
    <property type="molecule type" value="Genomic_DNA"/>
</dbReference>
<proteinExistence type="predicted"/>
<gene>
    <name evidence="5" type="ORF">EIP75_06490</name>
</gene>
<dbReference type="AlphaFoldDB" id="A0A3R8S4D6"/>
<feature type="region of interest" description="Disordered" evidence="3">
    <location>
        <begin position="125"/>
        <end position="202"/>
    </location>
</feature>
<evidence type="ECO:0000256" key="1">
    <source>
        <dbReference type="ARBA" id="ARBA00022737"/>
    </source>
</evidence>
<dbReference type="SMART" id="SM00116">
    <property type="entry name" value="CBS"/>
    <property type="match status" value="2"/>
</dbReference>
<dbReference type="Gene3D" id="3.10.580.10">
    <property type="entry name" value="CBS-domain"/>
    <property type="match status" value="1"/>
</dbReference>
<comment type="caution">
    <text evidence="5">The sequence shown here is derived from an EMBL/GenBank/DDBJ whole genome shotgun (WGS) entry which is preliminary data.</text>
</comment>
<evidence type="ECO:0000256" key="2">
    <source>
        <dbReference type="PROSITE-ProRule" id="PRU00703"/>
    </source>
</evidence>
<dbReference type="OrthoDB" id="9794094at2"/>
<feature type="domain" description="CBS" evidence="4">
    <location>
        <begin position="73"/>
        <end position="129"/>
    </location>
</feature>
<sequence length="202" mass="21530">MTPVSQAMTRGVRTISPSDSLVLAAQAMDELNIGSLPVCDGSNLMGILTDRDIVTRAVAQGCSLDDTKVFDVMSQNVQWCFEDQSIEEVAGRMAHVQIRRLPVLDRDKQLVGMLTLGDMATKASEKMAAQTLESISEPAEPDRSEQSTASDKAGGGSGSKQARSSKRQSSKESSSGSYLQDEQRMPAGPDSSGNHAAVRSAH</sequence>
<keyword evidence="6" id="KW-1185">Reference proteome</keyword>
<dbReference type="RefSeq" id="WP_125242421.1">
    <property type="nucleotide sequence ID" value="NZ_RSED01000004.1"/>
</dbReference>
<keyword evidence="1" id="KW-0677">Repeat</keyword>
<keyword evidence="2" id="KW-0129">CBS domain</keyword>
<evidence type="ECO:0000313" key="5">
    <source>
        <dbReference type="EMBL" id="RRS05202.1"/>
    </source>
</evidence>
<name>A0A3R8S4D6_9BURK</name>
<accession>A0A3R8S4D6</accession>
<dbReference type="InterPro" id="IPR046342">
    <property type="entry name" value="CBS_dom_sf"/>
</dbReference>
<organism evidence="5 6">
    <name type="scientific">Aquabacterium soli</name>
    <dbReference type="NCBI Taxonomy" id="2493092"/>
    <lineage>
        <taxon>Bacteria</taxon>
        <taxon>Pseudomonadati</taxon>
        <taxon>Pseudomonadota</taxon>
        <taxon>Betaproteobacteria</taxon>
        <taxon>Burkholderiales</taxon>
        <taxon>Aquabacterium</taxon>
    </lineage>
</organism>
<evidence type="ECO:0000313" key="6">
    <source>
        <dbReference type="Proteomes" id="UP000269265"/>
    </source>
</evidence>
<dbReference type="CDD" id="cd04622">
    <property type="entry name" value="CBS_pair_HRP1_like"/>
    <property type="match status" value="1"/>
</dbReference>
<dbReference type="PROSITE" id="PS51371">
    <property type="entry name" value="CBS"/>
    <property type="match status" value="2"/>
</dbReference>
<dbReference type="InterPro" id="IPR000644">
    <property type="entry name" value="CBS_dom"/>
</dbReference>
<evidence type="ECO:0000256" key="3">
    <source>
        <dbReference type="SAM" id="MobiDB-lite"/>
    </source>
</evidence>
<protein>
    <submittedName>
        <fullName evidence="5">CBS domain-containing protein</fullName>
    </submittedName>
</protein>
<dbReference type="PANTHER" id="PTHR48108">
    <property type="entry name" value="CBS DOMAIN-CONTAINING PROTEIN CBSX2, CHLOROPLASTIC"/>
    <property type="match status" value="1"/>
</dbReference>
<dbReference type="Pfam" id="PF00571">
    <property type="entry name" value="CBS"/>
    <property type="match status" value="2"/>
</dbReference>
<dbReference type="Proteomes" id="UP000269265">
    <property type="component" value="Unassembled WGS sequence"/>
</dbReference>
<evidence type="ECO:0000259" key="4">
    <source>
        <dbReference type="PROSITE" id="PS51371"/>
    </source>
</evidence>